<dbReference type="OrthoDB" id="4507955at2759"/>
<dbReference type="GeneID" id="37215649"/>
<keyword evidence="1" id="KW-0472">Membrane</keyword>
<feature type="transmembrane region" description="Helical" evidence="1">
    <location>
        <begin position="83"/>
        <end position="106"/>
    </location>
</feature>
<evidence type="ECO:0000313" key="3">
    <source>
        <dbReference type="Proteomes" id="UP000248405"/>
    </source>
</evidence>
<evidence type="ECO:0000313" key="2">
    <source>
        <dbReference type="EMBL" id="PYH63767.1"/>
    </source>
</evidence>
<reference evidence="2" key="1">
    <citation type="submission" date="2016-12" db="EMBL/GenBank/DDBJ databases">
        <title>The genomes of Aspergillus section Nigri reveals drivers in fungal speciation.</title>
        <authorList>
            <consortium name="DOE Joint Genome Institute"/>
            <person name="Vesth T.C."/>
            <person name="Nybo J."/>
            <person name="Theobald S."/>
            <person name="Brandl J."/>
            <person name="Frisvad J.C."/>
            <person name="Nielsen K.F."/>
            <person name="Lyhne E.K."/>
            <person name="Kogle M.E."/>
            <person name="Kuo A."/>
            <person name="Riley R."/>
            <person name="Clum A."/>
            <person name="Nolan M."/>
            <person name="Lipzen A."/>
            <person name="Salamov A."/>
            <person name="Henrissat B."/>
            <person name="Wiebenga A."/>
            <person name="De Vries R.P."/>
            <person name="Grigoriev I.V."/>
            <person name="Mortensen U.H."/>
            <person name="Andersen M.R."/>
            <person name="Baker S.E."/>
        </authorList>
    </citation>
    <scope>NUCLEOTIDE SEQUENCE [LARGE SCALE GENOMIC DNA]</scope>
    <source>
        <strain evidence="2">CBS 113365</strain>
    </source>
</reference>
<evidence type="ECO:0008006" key="4">
    <source>
        <dbReference type="Google" id="ProtNLM"/>
    </source>
</evidence>
<feature type="transmembrane region" description="Helical" evidence="1">
    <location>
        <begin position="172"/>
        <end position="195"/>
    </location>
</feature>
<protein>
    <recommendedName>
        <fullName evidence="4">ABC-2 type transporter domain-containing protein</fullName>
    </recommendedName>
</protein>
<keyword evidence="1" id="KW-0812">Transmembrane</keyword>
<evidence type="ECO:0000256" key="1">
    <source>
        <dbReference type="SAM" id="Phobius"/>
    </source>
</evidence>
<feature type="transmembrane region" description="Helical" evidence="1">
    <location>
        <begin position="40"/>
        <end position="62"/>
    </location>
</feature>
<organism evidence="2 3">
    <name type="scientific">Aspergillus vadensis (strain CBS 113365 / IMI 142717 / IBT 24658)</name>
    <dbReference type="NCBI Taxonomy" id="1448311"/>
    <lineage>
        <taxon>Eukaryota</taxon>
        <taxon>Fungi</taxon>
        <taxon>Dikarya</taxon>
        <taxon>Ascomycota</taxon>
        <taxon>Pezizomycotina</taxon>
        <taxon>Eurotiomycetes</taxon>
        <taxon>Eurotiomycetidae</taxon>
        <taxon>Eurotiales</taxon>
        <taxon>Aspergillaceae</taxon>
        <taxon>Aspergillus</taxon>
        <taxon>Aspergillus subgen. Circumdati</taxon>
    </lineage>
</organism>
<dbReference type="Proteomes" id="UP000248405">
    <property type="component" value="Unassembled WGS sequence"/>
</dbReference>
<sequence length="204" mass="22985">MERAKCIRNDATWLLAYTLVYLTAYWTVGYPNDTPIAGLYYFMWILLGIFGTGYSHLLAALFPSATLADLTPHAYLNDFYRPWLFWIDPMRYFFGAPLGSVLHGVAVECSSSDLVVFDAPPGSTCGQYTAAFLGNNPGYIVNLNATADCSYCPYSVGDECLGTLDYSYGQRWWNWAVFVGFCCTNFMLVYVVVWFTKGRGQRRA</sequence>
<dbReference type="AlphaFoldDB" id="A0A319ATW2"/>
<gene>
    <name evidence="2" type="ORF">BO88DRAFT_458651</name>
</gene>
<accession>A0A319ATW2</accession>
<dbReference type="RefSeq" id="XP_025557561.1">
    <property type="nucleotide sequence ID" value="XM_025711057.1"/>
</dbReference>
<feature type="transmembrane region" description="Helical" evidence="1">
    <location>
        <begin position="12"/>
        <end position="28"/>
    </location>
</feature>
<dbReference type="EMBL" id="KZ821649">
    <property type="protein sequence ID" value="PYH63767.1"/>
    <property type="molecule type" value="Genomic_DNA"/>
</dbReference>
<keyword evidence="3" id="KW-1185">Reference proteome</keyword>
<name>A0A319ATW2_ASPVC</name>
<keyword evidence="1" id="KW-1133">Transmembrane helix</keyword>
<proteinExistence type="predicted"/>